<evidence type="ECO:0000313" key="3">
    <source>
        <dbReference type="EMBL" id="PJE95113.1"/>
    </source>
</evidence>
<keyword evidence="4" id="KW-1185">Reference proteome</keyword>
<comment type="caution">
    <text evidence="3">The sequence shown here is derived from an EMBL/GenBank/DDBJ whole genome shotgun (WGS) entry which is preliminary data.</text>
</comment>
<accession>A0A2M8LT29</accession>
<dbReference type="PROSITE" id="PS51257">
    <property type="entry name" value="PROKAR_LIPOPROTEIN"/>
    <property type="match status" value="1"/>
</dbReference>
<dbReference type="Proteomes" id="UP000230407">
    <property type="component" value="Unassembled WGS sequence"/>
</dbReference>
<protein>
    <submittedName>
        <fullName evidence="3">Uncharacterized protein</fullName>
    </submittedName>
</protein>
<name>A0A2M8LT29_9ACTN</name>
<evidence type="ECO:0000256" key="1">
    <source>
        <dbReference type="SAM" id="MobiDB-lite"/>
    </source>
</evidence>
<proteinExistence type="predicted"/>
<feature type="signal peptide" evidence="2">
    <location>
        <begin position="1"/>
        <end position="31"/>
    </location>
</feature>
<organism evidence="3 4">
    <name type="scientific">Streptomyces carminius</name>
    <dbReference type="NCBI Taxonomy" id="2665496"/>
    <lineage>
        <taxon>Bacteria</taxon>
        <taxon>Bacillati</taxon>
        <taxon>Actinomycetota</taxon>
        <taxon>Actinomycetes</taxon>
        <taxon>Kitasatosporales</taxon>
        <taxon>Streptomycetaceae</taxon>
        <taxon>Streptomyces</taxon>
    </lineage>
</organism>
<evidence type="ECO:0000313" key="4">
    <source>
        <dbReference type="Proteomes" id="UP000230407"/>
    </source>
</evidence>
<dbReference type="RefSeq" id="WP_100204365.1">
    <property type="nucleotide sequence ID" value="NZ_PGGW01000067.1"/>
</dbReference>
<evidence type="ECO:0000256" key="2">
    <source>
        <dbReference type="SAM" id="SignalP"/>
    </source>
</evidence>
<dbReference type="EMBL" id="PGGW01000067">
    <property type="protein sequence ID" value="PJE95113.1"/>
    <property type="molecule type" value="Genomic_DNA"/>
</dbReference>
<reference evidence="3 4" key="1">
    <citation type="submission" date="2017-11" db="EMBL/GenBank/DDBJ databases">
        <title>Streptomyces carmine sp. nov., a novel actinomycete isolated from Sophora alopecuroides in Xinjiang, China.</title>
        <authorList>
            <person name="Wang Y."/>
            <person name="Luo X."/>
            <person name="Wan C."/>
            <person name="Zhang L."/>
        </authorList>
    </citation>
    <scope>NUCLEOTIDE SEQUENCE [LARGE SCALE GENOMIC DNA]</scope>
    <source>
        <strain evidence="3 4">TRM SA0054</strain>
    </source>
</reference>
<gene>
    <name evidence="3" type="ORF">CUT44_26075</name>
</gene>
<dbReference type="AlphaFoldDB" id="A0A2M8LT29"/>
<feature type="chain" id="PRO_5039685566" evidence="2">
    <location>
        <begin position="32"/>
        <end position="455"/>
    </location>
</feature>
<sequence>MHFHRYRSRLWAATTAAAAACLAVTTLTAPAANAEPADNPAWGKELPPTDAPTSRAYDLIVENSDKGYAPRGGECSKEVHARYWAYGPDGKVYPTWHPPKDPSGCTFGHEHGDDPRQSELFSAVDWPTFGYTAEVQRDSSPEYSHRHEDHVGHKVMVVNNDPVREGDDGTSVFPPTNGRILATCDVLLKFHQGTHSADAFTNNVHELIYNNRCTGSNNGQTTEARYTALIPLGRPGGFGGTDCPGPFLGAGFKQVGTAEPADSPSDTKSLGRLITDASCVQAIREGKTHFEPLTGTYVPFGDTDLHEFWFADVTVSTSQLNFNIAPLFYVLNPSRYFDSGKPGNIGRQVDLCYDVNVQGQYCDQVRRQGGQRIAWDDVRSPFNGGLRQFRPGNFTVRNSGPTTVYTDVYGRNASTQPFEGSIKQYFSGNSSNPLYVRGTTKDWAANPSDRIHAPN</sequence>
<keyword evidence="2" id="KW-0732">Signal</keyword>
<feature type="region of interest" description="Disordered" evidence="1">
    <location>
        <begin position="33"/>
        <end position="53"/>
    </location>
</feature>